<dbReference type="Pfam" id="PF03816">
    <property type="entry name" value="LytR_cpsA_psr"/>
    <property type="match status" value="1"/>
</dbReference>
<organism evidence="4 5">
    <name type="scientific">candidate division WS6 bacterium OLB21</name>
    <dbReference type="NCBI Taxonomy" id="1617427"/>
    <lineage>
        <taxon>Bacteria</taxon>
        <taxon>Candidatus Dojkabacteria</taxon>
    </lineage>
</organism>
<dbReference type="InterPro" id="IPR004474">
    <property type="entry name" value="LytR_CpsA_psr"/>
</dbReference>
<dbReference type="Gene3D" id="3.40.630.190">
    <property type="entry name" value="LCP protein"/>
    <property type="match status" value="1"/>
</dbReference>
<feature type="transmembrane region" description="Helical" evidence="2">
    <location>
        <begin position="24"/>
        <end position="44"/>
    </location>
</feature>
<comment type="caution">
    <text evidence="4">The sequence shown here is derived from an EMBL/GenBank/DDBJ whole genome shotgun (WGS) entry which is preliminary data.</text>
</comment>
<feature type="domain" description="Cell envelope-related transcriptional attenuator" evidence="3">
    <location>
        <begin position="124"/>
        <end position="290"/>
    </location>
</feature>
<dbReference type="STRING" id="1617427.UZ20_WS6002000764"/>
<dbReference type="EMBL" id="JYPD01000024">
    <property type="protein sequence ID" value="KXK08505.1"/>
    <property type="molecule type" value="Genomic_DNA"/>
</dbReference>
<name>A0A136KGF3_9BACT</name>
<dbReference type="NCBIfam" id="TIGR00350">
    <property type="entry name" value="lytR_cpsA_psr"/>
    <property type="match status" value="1"/>
</dbReference>
<evidence type="ECO:0000256" key="1">
    <source>
        <dbReference type="ARBA" id="ARBA00006068"/>
    </source>
</evidence>
<dbReference type="InterPro" id="IPR050922">
    <property type="entry name" value="LytR/CpsA/Psr_CW_biosynth"/>
</dbReference>
<sequence length="498" mass="56204">MIVLEPSIYPKPIAQERKLSFKRVLLIVFPLLIIMGIVLGKSILAKNQDEINTFRAVANDPNQLQDNRENEIQPQVQGESFTTILEHTDGLTSVLLVGVDSRNVKLENGVFVNTRPENQSGTRNTDTIMQVVYNHKDKNVTMISIPRDMGVDVEIDCLKFHGSIHWVYDKAETKKCPQGGIEVLKTTVASVTGIPVHYHVFVTLEAFNEIVEIVGEEHNGKMGLWIDNPKAFYEIYPYNDHGWESLYFPKGRHFMDAERAIRFVRSRQFTQDWGRAERQQIFIQAVKDRVLSSGTLLNPTKILNLFGVFRERIVFSQLSFGEIVELIQLLPQLGNDKISNVILSPELAGKEALINKQPHNRPGGPYYMVPTDWRICLENPFCKVHDYISGVINYPRVYSEQPKIGVISTSKDSAGKPSFSSEKYLEIVDSKFPIILKEETKTASILTEDEVTILDFTNGDKPYTLASLQKITGNRAVNGSTSGFANTGNYDIILVVNL</sequence>
<keyword evidence="2" id="KW-0812">Transmembrane</keyword>
<keyword evidence="2" id="KW-1133">Transmembrane helix</keyword>
<evidence type="ECO:0000259" key="3">
    <source>
        <dbReference type="Pfam" id="PF03816"/>
    </source>
</evidence>
<dbReference type="Proteomes" id="UP000070449">
    <property type="component" value="Unassembled WGS sequence"/>
</dbReference>
<evidence type="ECO:0000256" key="2">
    <source>
        <dbReference type="SAM" id="Phobius"/>
    </source>
</evidence>
<dbReference type="PANTHER" id="PTHR33392">
    <property type="entry name" value="POLYISOPRENYL-TEICHOIC ACID--PEPTIDOGLYCAN TEICHOIC ACID TRANSFERASE TAGU"/>
    <property type="match status" value="1"/>
</dbReference>
<dbReference type="PANTHER" id="PTHR33392:SF6">
    <property type="entry name" value="POLYISOPRENYL-TEICHOIC ACID--PEPTIDOGLYCAN TEICHOIC ACID TRANSFERASE TAGU"/>
    <property type="match status" value="1"/>
</dbReference>
<comment type="similarity">
    <text evidence="1">Belongs to the LytR/CpsA/Psr (LCP) family.</text>
</comment>
<reference evidence="4 5" key="1">
    <citation type="submission" date="2015-02" db="EMBL/GenBank/DDBJ databases">
        <title>Improved understanding of the partial-nitritation anammox process through 23 genomes representing the majority of the microbial community.</title>
        <authorList>
            <person name="Speth D.R."/>
            <person name="In T Zandt M."/>
            <person name="Guerrero Cruz S."/>
            <person name="Jetten M.S."/>
            <person name="Dutilh B.E."/>
        </authorList>
    </citation>
    <scope>NUCLEOTIDE SEQUENCE [LARGE SCALE GENOMIC DNA]</scope>
    <source>
        <strain evidence="4">OLB21</strain>
    </source>
</reference>
<accession>A0A136KGF3</accession>
<proteinExistence type="inferred from homology"/>
<evidence type="ECO:0000313" key="4">
    <source>
        <dbReference type="EMBL" id="KXK08505.1"/>
    </source>
</evidence>
<gene>
    <name evidence="4" type="primary">ywtF</name>
    <name evidence="4" type="ORF">UZ20_WS6002000764</name>
</gene>
<protein>
    <submittedName>
        <fullName evidence="4">Putative transcriptional regulator YwtF</fullName>
    </submittedName>
</protein>
<evidence type="ECO:0000313" key="5">
    <source>
        <dbReference type="Proteomes" id="UP000070449"/>
    </source>
</evidence>
<dbReference type="AlphaFoldDB" id="A0A136KGF3"/>
<keyword evidence="2" id="KW-0472">Membrane</keyword>